<sequence length="88" mass="9907">MDWIGYISCALHQTIAINVTVTASGYTVNGLSFMFGRWTASVSICVLSEFILSMVLCSDSLCYNYWGRCDNCLLECRYHMASSKAKRQ</sequence>
<dbReference type="EMBL" id="GFTR01001181">
    <property type="protein sequence ID" value="JAW15245.1"/>
    <property type="molecule type" value="Transcribed_RNA"/>
</dbReference>
<name>A0A224XRV4_9HEMI</name>
<protein>
    <submittedName>
        <fullName evidence="1">Uncharacterized protein</fullName>
    </submittedName>
</protein>
<reference evidence="1" key="1">
    <citation type="journal article" date="2018" name="PLoS Negl. Trop. Dis.">
        <title>An insight into the salivary gland and fat body transcriptome of Panstrongylus lignarius (Hemiptera: Heteroptera), the main vector of Chagas disease in Peru.</title>
        <authorList>
            <person name="Nevoa J.C."/>
            <person name="Mendes M.T."/>
            <person name="da Silva M.V."/>
            <person name="Soares S.C."/>
            <person name="Oliveira C.J.F."/>
            <person name="Ribeiro J.M.C."/>
        </authorList>
    </citation>
    <scope>NUCLEOTIDE SEQUENCE</scope>
</reference>
<dbReference type="AlphaFoldDB" id="A0A224XRV4"/>
<evidence type="ECO:0000313" key="1">
    <source>
        <dbReference type="EMBL" id="JAW15245.1"/>
    </source>
</evidence>
<organism evidence="1">
    <name type="scientific">Panstrongylus lignarius</name>
    <dbReference type="NCBI Taxonomy" id="156445"/>
    <lineage>
        <taxon>Eukaryota</taxon>
        <taxon>Metazoa</taxon>
        <taxon>Ecdysozoa</taxon>
        <taxon>Arthropoda</taxon>
        <taxon>Hexapoda</taxon>
        <taxon>Insecta</taxon>
        <taxon>Pterygota</taxon>
        <taxon>Neoptera</taxon>
        <taxon>Paraneoptera</taxon>
        <taxon>Hemiptera</taxon>
        <taxon>Heteroptera</taxon>
        <taxon>Panheteroptera</taxon>
        <taxon>Cimicomorpha</taxon>
        <taxon>Reduviidae</taxon>
        <taxon>Triatominae</taxon>
        <taxon>Panstrongylus</taxon>
    </lineage>
</organism>
<proteinExistence type="predicted"/>
<accession>A0A224XRV4</accession>